<accession>A0A2M6USD0</accession>
<dbReference type="EMBL" id="NJGE01000008">
    <property type="protein sequence ID" value="PIT69077.1"/>
    <property type="molecule type" value="Genomic_DNA"/>
</dbReference>
<proteinExistence type="predicted"/>
<evidence type="ECO:0000313" key="2">
    <source>
        <dbReference type="Proteomes" id="UP000229839"/>
    </source>
</evidence>
<reference evidence="1 2" key="1">
    <citation type="submission" date="2017-06" db="EMBL/GenBank/DDBJ databases">
        <title>Draft genome of Bartonella tribocorum strain L103, isolated from a rodent in Laos.</title>
        <authorList>
            <person name="Hadjadj L."/>
            <person name="Jiyipong T."/>
            <person name="Morand S."/>
            <person name="Diene S.M."/>
            <person name="Rolain J.-M."/>
        </authorList>
    </citation>
    <scope>NUCLEOTIDE SEQUENCE [LARGE SCALE GENOMIC DNA]</scope>
    <source>
        <strain evidence="1 2">L103</strain>
    </source>
</reference>
<evidence type="ECO:0000313" key="1">
    <source>
        <dbReference type="EMBL" id="PIT69077.1"/>
    </source>
</evidence>
<dbReference type="Proteomes" id="UP000229839">
    <property type="component" value="Unassembled WGS sequence"/>
</dbReference>
<sequence length="80" mass="9186">MKKTYNIQDAHSICKIMNTFCKSILLLLYTALARVKATGLLMISRKISCYACYQKSMIDIDVFEFVKNIKQNSMNSLIDP</sequence>
<gene>
    <name evidence="1" type="ORF">CER18_04510</name>
</gene>
<organism evidence="1 2">
    <name type="scientific">Bartonella tribocorum</name>
    <dbReference type="NCBI Taxonomy" id="85701"/>
    <lineage>
        <taxon>Bacteria</taxon>
        <taxon>Pseudomonadati</taxon>
        <taxon>Pseudomonadota</taxon>
        <taxon>Alphaproteobacteria</taxon>
        <taxon>Hyphomicrobiales</taxon>
        <taxon>Bartonellaceae</taxon>
        <taxon>Bartonella</taxon>
    </lineage>
</organism>
<name>A0A2M6USD0_9HYPH</name>
<dbReference type="AlphaFoldDB" id="A0A2M6USD0"/>
<protein>
    <submittedName>
        <fullName evidence="1">Uncharacterized protein</fullName>
    </submittedName>
</protein>
<comment type="caution">
    <text evidence="1">The sequence shown here is derived from an EMBL/GenBank/DDBJ whole genome shotgun (WGS) entry which is preliminary data.</text>
</comment>